<evidence type="ECO:0000259" key="2">
    <source>
        <dbReference type="Pfam" id="PF02470"/>
    </source>
</evidence>
<sequence>MSYFSKKILSTGFWKIVIFIGLGILFFIYFPIIIIGLVVAIPFVLLIAIPFGIIFLLFICIKYFYSIWVTKIMYARFDSIDGYALEVGAPVTINGVTVGQVKKFILNVENGTVKVKFRISKKIQLPEDSFASVSEDVSRGEKVLKIYFGSSNIKMSPGSTLN</sequence>
<dbReference type="PANTHER" id="PTHR33371">
    <property type="entry name" value="INTERMEMBRANE PHOSPHOLIPID TRANSPORT SYSTEM BINDING PROTEIN MLAD-RELATED"/>
    <property type="match status" value="1"/>
</dbReference>
<dbReference type="PANTHER" id="PTHR33371:SF4">
    <property type="entry name" value="INTERMEMBRANE PHOSPHOLIPID TRANSPORT SYSTEM BINDING PROTEIN MLAD"/>
    <property type="match status" value="1"/>
</dbReference>
<name>A0A2S5R9E2_9PROT</name>
<evidence type="ECO:0000313" key="3">
    <source>
        <dbReference type="EMBL" id="PPE03920.1"/>
    </source>
</evidence>
<keyword evidence="1" id="KW-0472">Membrane</keyword>
<gene>
    <name evidence="3" type="ORF">HCUR_00700</name>
</gene>
<protein>
    <submittedName>
        <fullName evidence="3">Mce related protein</fullName>
    </submittedName>
</protein>
<organism evidence="3 4">
    <name type="scientific">Holospora curviuscula</name>
    <dbReference type="NCBI Taxonomy" id="1082868"/>
    <lineage>
        <taxon>Bacteria</taxon>
        <taxon>Pseudomonadati</taxon>
        <taxon>Pseudomonadota</taxon>
        <taxon>Alphaproteobacteria</taxon>
        <taxon>Holosporales</taxon>
        <taxon>Holosporaceae</taxon>
        <taxon>Holospora</taxon>
    </lineage>
</organism>
<dbReference type="InterPro" id="IPR003399">
    <property type="entry name" value="Mce/MlaD"/>
</dbReference>
<reference evidence="3 4" key="1">
    <citation type="submission" date="2017-11" db="EMBL/GenBank/DDBJ databases">
        <title>Comparative genomic analysis of Holospora spp., intranuclear symbionts of paramecia.</title>
        <authorList>
            <person name="Garushyants S.K."/>
            <person name="Beliavskaya A."/>
            <person name="Malko D.B."/>
            <person name="Logacheva M.D."/>
            <person name="Rautian M.S."/>
            <person name="Gelfand M.S."/>
        </authorList>
    </citation>
    <scope>NUCLEOTIDE SEQUENCE [LARGE SCALE GENOMIC DNA]</scope>
    <source>
        <strain evidence="4">02AZ16</strain>
    </source>
</reference>
<dbReference type="AlphaFoldDB" id="A0A2S5R9E2"/>
<comment type="caution">
    <text evidence="3">The sequence shown here is derived from an EMBL/GenBank/DDBJ whole genome shotgun (WGS) entry which is preliminary data.</text>
</comment>
<dbReference type="InterPro" id="IPR052336">
    <property type="entry name" value="MlaD_Phospholipid_Transporter"/>
</dbReference>
<dbReference type="EMBL" id="PHHC01000080">
    <property type="protein sequence ID" value="PPE03920.1"/>
    <property type="molecule type" value="Genomic_DNA"/>
</dbReference>
<keyword evidence="1" id="KW-0812">Transmembrane</keyword>
<feature type="domain" description="Mce/MlaD" evidence="2">
    <location>
        <begin position="72"/>
        <end position="147"/>
    </location>
</feature>
<evidence type="ECO:0000313" key="4">
    <source>
        <dbReference type="Proteomes" id="UP000239425"/>
    </source>
</evidence>
<dbReference type="Proteomes" id="UP000239425">
    <property type="component" value="Unassembled WGS sequence"/>
</dbReference>
<feature type="transmembrane region" description="Helical" evidence="1">
    <location>
        <begin position="43"/>
        <end position="65"/>
    </location>
</feature>
<dbReference type="Pfam" id="PF02470">
    <property type="entry name" value="MlaD"/>
    <property type="match status" value="1"/>
</dbReference>
<dbReference type="OrthoDB" id="9808689at2"/>
<keyword evidence="4" id="KW-1185">Reference proteome</keyword>
<proteinExistence type="predicted"/>
<keyword evidence="1" id="KW-1133">Transmembrane helix</keyword>
<accession>A0A2S5R9E2</accession>
<feature type="transmembrane region" description="Helical" evidence="1">
    <location>
        <begin position="12"/>
        <end position="37"/>
    </location>
</feature>
<evidence type="ECO:0000256" key="1">
    <source>
        <dbReference type="SAM" id="Phobius"/>
    </source>
</evidence>